<dbReference type="Proteomes" id="UP000481363">
    <property type="component" value="Unassembled WGS sequence"/>
</dbReference>
<evidence type="ECO:0000313" key="6">
    <source>
        <dbReference type="EMBL" id="NFU60174.1"/>
    </source>
</evidence>
<dbReference type="GO" id="GO:0003700">
    <property type="term" value="F:DNA-binding transcription factor activity"/>
    <property type="evidence" value="ECO:0007669"/>
    <property type="project" value="TreeGrafter"/>
</dbReference>
<feature type="domain" description="HTH lacI-type" evidence="4">
    <location>
        <begin position="8"/>
        <end position="62"/>
    </location>
</feature>
<dbReference type="InterPro" id="IPR010982">
    <property type="entry name" value="Lambda_DNA-bd_dom_sf"/>
</dbReference>
<keyword evidence="3" id="KW-0804">Transcription</keyword>
<dbReference type="Pfam" id="PF00356">
    <property type="entry name" value="LacI"/>
    <property type="match status" value="1"/>
</dbReference>
<name>A0A9Q4TKV8_CLOBO</name>
<evidence type="ECO:0000313" key="7">
    <source>
        <dbReference type="Proteomes" id="UP000481363"/>
    </source>
</evidence>
<evidence type="ECO:0000256" key="2">
    <source>
        <dbReference type="ARBA" id="ARBA00023125"/>
    </source>
</evidence>
<dbReference type="Gene3D" id="1.10.260.40">
    <property type="entry name" value="lambda repressor-like DNA-binding domains"/>
    <property type="match status" value="1"/>
</dbReference>
<dbReference type="PROSITE" id="PS00356">
    <property type="entry name" value="HTH_LACI_1"/>
    <property type="match status" value="1"/>
</dbReference>
<dbReference type="PANTHER" id="PTHR30146:SF149">
    <property type="entry name" value="HTH-TYPE TRANSCRIPTIONAL REGULATOR EBGR"/>
    <property type="match status" value="1"/>
</dbReference>
<dbReference type="AlphaFoldDB" id="A0A9Q4TKV8"/>
<reference evidence="6 7" key="1">
    <citation type="submission" date="2019-04" db="EMBL/GenBank/DDBJ databases">
        <title>Genome sequencing of Clostridium botulinum Groups I-IV and Clostridium butyricum.</title>
        <authorList>
            <person name="Brunt J."/>
            <person name="Van Vliet A.H.M."/>
            <person name="Stringer S.C."/>
            <person name="Carter A.T."/>
            <person name="Peck M.W."/>
        </authorList>
    </citation>
    <scope>NUCLEOTIDE SEQUENCE</scope>
    <source>
        <strain evidence="6">7221C</strain>
        <strain evidence="5 7">IFR 18/049</strain>
    </source>
</reference>
<keyword evidence="1" id="KW-0805">Transcription regulation</keyword>
<dbReference type="InterPro" id="IPR028082">
    <property type="entry name" value="Peripla_BP_I"/>
</dbReference>
<dbReference type="PRINTS" id="PR00036">
    <property type="entry name" value="HTHLACI"/>
</dbReference>
<comment type="caution">
    <text evidence="6">The sequence shown here is derived from an EMBL/GenBank/DDBJ whole genome shotgun (WGS) entry which is preliminary data.</text>
</comment>
<dbReference type="PANTHER" id="PTHR30146">
    <property type="entry name" value="LACI-RELATED TRANSCRIPTIONAL REPRESSOR"/>
    <property type="match status" value="1"/>
</dbReference>
<dbReference type="CDD" id="cd19975">
    <property type="entry name" value="PBP1_CcpA-like"/>
    <property type="match status" value="1"/>
</dbReference>
<dbReference type="InterPro" id="IPR000843">
    <property type="entry name" value="HTH_LacI"/>
</dbReference>
<evidence type="ECO:0000256" key="3">
    <source>
        <dbReference type="ARBA" id="ARBA00023163"/>
    </source>
</evidence>
<dbReference type="Gene3D" id="3.40.50.2300">
    <property type="match status" value="2"/>
</dbReference>
<dbReference type="InterPro" id="IPR046335">
    <property type="entry name" value="LacI/GalR-like_sensor"/>
</dbReference>
<evidence type="ECO:0000256" key="1">
    <source>
        <dbReference type="ARBA" id="ARBA00023015"/>
    </source>
</evidence>
<evidence type="ECO:0000259" key="4">
    <source>
        <dbReference type="PROSITE" id="PS50932"/>
    </source>
</evidence>
<dbReference type="EMBL" id="SWNT01000010">
    <property type="protein sequence ID" value="NFF70920.1"/>
    <property type="molecule type" value="Genomic_DNA"/>
</dbReference>
<sequence>MGVGNMATSIKDVAREANVSIATVSRVLNNVDVVNEDTKKKVLEAIKKLDYRPNIVARSLKTQKTRTIGIIIPDISNPIYPEVVRGAEDVSNIYNYNIMLCNTDLEPDKELEYLRVLGEKMVDGVIYISNSLEERTIKTIKDTNMPLVLIETNGRETEFPSVIIDNKSAAIDAVNYLLKKGNKRIAYIGISDDVINASAIRHEGYIEGLSQNNIPYDKDITFFCKYSLKAEDGYEAMNNILEKTTDIDAVFCVNDEIAMGAINALRDKGIKVPEDVDVMGFNDTHGAEFFYPRLTTIAQPLYDMGSVATRMLIKKINNEPLDKELFVLPYELIERDSCK</sequence>
<evidence type="ECO:0000313" key="5">
    <source>
        <dbReference type="EMBL" id="NFF70920.1"/>
    </source>
</evidence>
<dbReference type="Proteomes" id="UP000785180">
    <property type="component" value="Unassembled WGS sequence"/>
</dbReference>
<dbReference type="PROSITE" id="PS50932">
    <property type="entry name" value="HTH_LACI_2"/>
    <property type="match status" value="1"/>
</dbReference>
<accession>A0A9Q4TKV8</accession>
<protein>
    <submittedName>
        <fullName evidence="6">LacI family transcriptional regulator</fullName>
    </submittedName>
</protein>
<dbReference type="GO" id="GO:0000976">
    <property type="term" value="F:transcription cis-regulatory region binding"/>
    <property type="evidence" value="ECO:0007669"/>
    <property type="project" value="TreeGrafter"/>
</dbReference>
<keyword evidence="2" id="KW-0238">DNA-binding</keyword>
<proteinExistence type="predicted"/>
<gene>
    <name evidence="5" type="ORF">FCV11_07430</name>
    <name evidence="6" type="ORF">FDF67_08200</name>
</gene>
<evidence type="ECO:0000313" key="8">
    <source>
        <dbReference type="Proteomes" id="UP000785180"/>
    </source>
</evidence>
<dbReference type="CDD" id="cd01392">
    <property type="entry name" value="HTH_LacI"/>
    <property type="match status" value="1"/>
</dbReference>
<dbReference type="EMBL" id="SXDK01000010">
    <property type="protein sequence ID" value="NFU60174.1"/>
    <property type="molecule type" value="Genomic_DNA"/>
</dbReference>
<dbReference type="SMART" id="SM00354">
    <property type="entry name" value="HTH_LACI"/>
    <property type="match status" value="1"/>
</dbReference>
<dbReference type="SUPFAM" id="SSF47413">
    <property type="entry name" value="lambda repressor-like DNA-binding domains"/>
    <property type="match status" value="1"/>
</dbReference>
<dbReference type="Pfam" id="PF13377">
    <property type="entry name" value="Peripla_BP_3"/>
    <property type="match status" value="1"/>
</dbReference>
<dbReference type="SUPFAM" id="SSF53822">
    <property type="entry name" value="Periplasmic binding protein-like I"/>
    <property type="match status" value="1"/>
</dbReference>
<organism evidence="6 8">
    <name type="scientific">Clostridium botulinum</name>
    <dbReference type="NCBI Taxonomy" id="1491"/>
    <lineage>
        <taxon>Bacteria</taxon>
        <taxon>Bacillati</taxon>
        <taxon>Bacillota</taxon>
        <taxon>Clostridia</taxon>
        <taxon>Eubacteriales</taxon>
        <taxon>Clostridiaceae</taxon>
        <taxon>Clostridium</taxon>
    </lineage>
</organism>